<keyword evidence="2" id="KW-1185">Reference proteome</keyword>
<sequence length="24" mass="2902">MMKNLMFVRATFMADSFSFLFYGF</sequence>
<evidence type="ECO:0000313" key="1">
    <source>
        <dbReference type="EnsemblMetazoa" id="tetur05g03150.1"/>
    </source>
</evidence>
<name>T1K4M6_TETUR</name>
<dbReference type="AlphaFoldDB" id="T1K4M6"/>
<accession>T1K4M6</accession>
<dbReference type="HOGENOM" id="CLU_3421527_0_0_1"/>
<reference evidence="1" key="2">
    <citation type="submission" date="2015-06" db="UniProtKB">
        <authorList>
            <consortium name="EnsemblMetazoa"/>
        </authorList>
    </citation>
    <scope>IDENTIFICATION</scope>
</reference>
<dbReference type="EnsemblMetazoa" id="tetur05g03150.1">
    <property type="protein sequence ID" value="tetur05g03150.1"/>
    <property type="gene ID" value="tetur05g03150"/>
</dbReference>
<dbReference type="Proteomes" id="UP000015104">
    <property type="component" value="Unassembled WGS sequence"/>
</dbReference>
<dbReference type="EMBL" id="CAEY01001579">
    <property type="status" value="NOT_ANNOTATED_CDS"/>
    <property type="molecule type" value="Genomic_DNA"/>
</dbReference>
<protein>
    <submittedName>
        <fullName evidence="1">Uncharacterized protein</fullName>
    </submittedName>
</protein>
<evidence type="ECO:0000313" key="2">
    <source>
        <dbReference type="Proteomes" id="UP000015104"/>
    </source>
</evidence>
<proteinExistence type="predicted"/>
<organism evidence="1 2">
    <name type="scientific">Tetranychus urticae</name>
    <name type="common">Two-spotted spider mite</name>
    <dbReference type="NCBI Taxonomy" id="32264"/>
    <lineage>
        <taxon>Eukaryota</taxon>
        <taxon>Metazoa</taxon>
        <taxon>Ecdysozoa</taxon>
        <taxon>Arthropoda</taxon>
        <taxon>Chelicerata</taxon>
        <taxon>Arachnida</taxon>
        <taxon>Acari</taxon>
        <taxon>Acariformes</taxon>
        <taxon>Trombidiformes</taxon>
        <taxon>Prostigmata</taxon>
        <taxon>Eleutherengona</taxon>
        <taxon>Raphignathae</taxon>
        <taxon>Tetranychoidea</taxon>
        <taxon>Tetranychidae</taxon>
        <taxon>Tetranychus</taxon>
    </lineage>
</organism>
<reference evidence="2" key="1">
    <citation type="submission" date="2011-08" db="EMBL/GenBank/DDBJ databases">
        <authorList>
            <person name="Rombauts S."/>
        </authorList>
    </citation>
    <scope>NUCLEOTIDE SEQUENCE</scope>
    <source>
        <strain evidence="2">London</strain>
    </source>
</reference>